<evidence type="ECO:0000259" key="2">
    <source>
        <dbReference type="PROSITE" id="PS50801"/>
    </source>
</evidence>
<dbReference type="PANTHER" id="PTHR33495:SF2">
    <property type="entry name" value="ANTI-SIGMA FACTOR ANTAGONIST TM_1081-RELATED"/>
    <property type="match status" value="1"/>
</dbReference>
<dbReference type="SUPFAM" id="SSF52091">
    <property type="entry name" value="SpoIIaa-like"/>
    <property type="match status" value="1"/>
</dbReference>
<dbReference type="CDD" id="cd07043">
    <property type="entry name" value="STAS_anti-anti-sigma_factors"/>
    <property type="match status" value="1"/>
</dbReference>
<dbReference type="Gene3D" id="3.30.750.24">
    <property type="entry name" value="STAS domain"/>
    <property type="match status" value="1"/>
</dbReference>
<dbReference type="EMBL" id="CP047020">
    <property type="protein sequence ID" value="QHA02948.1"/>
    <property type="molecule type" value="Genomic_DNA"/>
</dbReference>
<dbReference type="AlphaFoldDB" id="A0A6I6MR14"/>
<evidence type="ECO:0000313" key="4">
    <source>
        <dbReference type="Proteomes" id="UP000436138"/>
    </source>
</evidence>
<keyword evidence="4" id="KW-1185">Reference proteome</keyword>
<keyword evidence="1" id="KW-0812">Transmembrane</keyword>
<dbReference type="Proteomes" id="UP000436138">
    <property type="component" value="Chromosome"/>
</dbReference>
<dbReference type="GO" id="GO:0043856">
    <property type="term" value="F:anti-sigma factor antagonist activity"/>
    <property type="evidence" value="ECO:0007669"/>
    <property type="project" value="TreeGrafter"/>
</dbReference>
<keyword evidence="1" id="KW-0472">Membrane</keyword>
<dbReference type="InterPro" id="IPR002645">
    <property type="entry name" value="STAS_dom"/>
</dbReference>
<name>A0A6I6MR14_9ACTN</name>
<protein>
    <submittedName>
        <fullName evidence="3">STAS domain-containing protein</fullName>
    </submittedName>
</protein>
<gene>
    <name evidence="3" type="ORF">GQF42_06305</name>
</gene>
<accession>A0A6I6MR14</accession>
<evidence type="ECO:0000256" key="1">
    <source>
        <dbReference type="SAM" id="Phobius"/>
    </source>
</evidence>
<dbReference type="RefSeq" id="WP_158918450.1">
    <property type="nucleotide sequence ID" value="NZ_CP047020.1"/>
</dbReference>
<proteinExistence type="predicted"/>
<reference evidence="3 4" key="1">
    <citation type="submission" date="2019-12" db="EMBL/GenBank/DDBJ databases">
        <title>Streptomyces sp. strain T44 isolated from rhizosphere soil of Broussonetia papyrifera.</title>
        <authorList>
            <person name="Mo P."/>
        </authorList>
    </citation>
    <scope>NUCLEOTIDE SEQUENCE [LARGE SCALE GENOMIC DNA]</scope>
    <source>
        <strain evidence="3 4">T44</strain>
    </source>
</reference>
<evidence type="ECO:0000313" key="3">
    <source>
        <dbReference type="EMBL" id="QHA02948.1"/>
    </source>
</evidence>
<organism evidence="3 4">
    <name type="scientific">Streptomyces broussonetiae</name>
    <dbReference type="NCBI Taxonomy" id="2686304"/>
    <lineage>
        <taxon>Bacteria</taxon>
        <taxon>Bacillati</taxon>
        <taxon>Actinomycetota</taxon>
        <taxon>Actinomycetes</taxon>
        <taxon>Kitasatosporales</taxon>
        <taxon>Streptomycetaceae</taxon>
        <taxon>Streptomyces</taxon>
    </lineage>
</organism>
<keyword evidence="1" id="KW-1133">Transmembrane helix</keyword>
<dbReference type="InterPro" id="IPR036513">
    <property type="entry name" value="STAS_dom_sf"/>
</dbReference>
<feature type="domain" description="STAS" evidence="2">
    <location>
        <begin position="21"/>
        <end position="90"/>
    </location>
</feature>
<dbReference type="Pfam" id="PF01740">
    <property type="entry name" value="STAS"/>
    <property type="match status" value="1"/>
</dbReference>
<dbReference type="KEGG" id="sbro:GQF42_06305"/>
<feature type="transmembrane region" description="Helical" evidence="1">
    <location>
        <begin position="97"/>
        <end position="118"/>
    </location>
</feature>
<sequence>MAENHRAHVAAADSASRCAADGATLVTLSGEVDVLTAPALSERLDTLTADMCLDLWLDVRAVDFIDCTGLGVLCRARSRLLARQGRLRLVTGDAGFGLLRAGAALAVAAPVCGAAAFARARLERRRMARWDRDRDAVEPGRRHRPG</sequence>
<dbReference type="PROSITE" id="PS50801">
    <property type="entry name" value="STAS"/>
    <property type="match status" value="1"/>
</dbReference>
<dbReference type="PANTHER" id="PTHR33495">
    <property type="entry name" value="ANTI-SIGMA FACTOR ANTAGONIST TM_1081-RELATED-RELATED"/>
    <property type="match status" value="1"/>
</dbReference>